<dbReference type="PIR" id="B70438">
    <property type="entry name" value="B70438"/>
</dbReference>
<dbReference type="InParanoid" id="O67532"/>
<dbReference type="EMBL" id="AE000657">
    <property type="protein sequence ID" value="AAC07503.1"/>
    <property type="molecule type" value="Genomic_DNA"/>
</dbReference>
<dbReference type="Proteomes" id="UP000000798">
    <property type="component" value="Chromosome"/>
</dbReference>
<sequence length="227" mass="27375">MSGEDFKPLWEDFLKKENQKKEKDEEDCSKVIKELLEEREKLLETIRSYEEKLDSFEEEKQKMYFEIKNREEKIKELEQRLNELSEKGSISLSLSKSIEEYLSNLKEEYREKVEEFLKTFLLEFSYYVPQVKVLKEDLRNIIDELIKFKTNLKLYINPEDLRYLNDELKSLKENLKAEGINLQVLEDKDLEKGSFRIKGEHFTVERDPKEFAKIVFEKVFGDVFKRA</sequence>
<dbReference type="HOGENOM" id="CLU_1217777_0_0_0"/>
<protein>
    <recommendedName>
        <fullName evidence="2">Flagellar assembly protein FliH/Type III secretion system HrpE domain-containing protein</fullName>
    </recommendedName>
</protein>
<dbReference type="EnsemblBacteria" id="AAC07503">
    <property type="protein sequence ID" value="AAC07503"/>
    <property type="gene ID" value="aq_1596"/>
</dbReference>
<proteinExistence type="predicted"/>
<dbReference type="InterPro" id="IPR018035">
    <property type="entry name" value="Flagellar_FliH/T3SS_HrpE"/>
</dbReference>
<feature type="coiled-coil region" evidence="1">
    <location>
        <begin position="161"/>
        <end position="188"/>
    </location>
</feature>
<dbReference type="KEGG" id="aae:aq_1596"/>
<name>O67532_AQUAE</name>
<evidence type="ECO:0000256" key="1">
    <source>
        <dbReference type="SAM" id="Coils"/>
    </source>
</evidence>
<accession>O67532</accession>
<gene>
    <name evidence="3" type="ordered locus">aq_1596</name>
</gene>
<dbReference type="AlphaFoldDB" id="O67532"/>
<evidence type="ECO:0000259" key="2">
    <source>
        <dbReference type="Pfam" id="PF02108"/>
    </source>
</evidence>
<feature type="coiled-coil region" evidence="1">
    <location>
        <begin position="14"/>
        <end position="115"/>
    </location>
</feature>
<dbReference type="STRING" id="224324.aq_1596"/>
<keyword evidence="4" id="KW-1185">Reference proteome</keyword>
<evidence type="ECO:0000313" key="4">
    <source>
        <dbReference type="Proteomes" id="UP000000798"/>
    </source>
</evidence>
<feature type="domain" description="Flagellar assembly protein FliH/Type III secretion system HrpE" evidence="2">
    <location>
        <begin position="132"/>
        <end position="204"/>
    </location>
</feature>
<organism evidence="3 4">
    <name type="scientific">Aquifex aeolicus (strain VF5)</name>
    <dbReference type="NCBI Taxonomy" id="224324"/>
    <lineage>
        <taxon>Bacteria</taxon>
        <taxon>Pseudomonadati</taxon>
        <taxon>Aquificota</taxon>
        <taxon>Aquificia</taxon>
        <taxon>Aquificales</taxon>
        <taxon>Aquificaceae</taxon>
        <taxon>Aquifex</taxon>
    </lineage>
</organism>
<dbReference type="RefSeq" id="WP_010881035.1">
    <property type="nucleotide sequence ID" value="NC_000918.1"/>
</dbReference>
<dbReference type="Pfam" id="PF02108">
    <property type="entry name" value="FliH"/>
    <property type="match status" value="1"/>
</dbReference>
<reference evidence="3 4" key="1">
    <citation type="journal article" date="1998" name="Nature">
        <title>The complete genome of the hyperthermophilic bacterium Aquifex aeolicus.</title>
        <authorList>
            <person name="Deckert G."/>
            <person name="Warren P.V."/>
            <person name="Gaasterland T."/>
            <person name="Young W.G."/>
            <person name="Lenox A.L."/>
            <person name="Graham D.E."/>
            <person name="Overbeek R."/>
            <person name="Snead M.A."/>
            <person name="Keller M."/>
            <person name="Aujay M."/>
            <person name="Huber R."/>
            <person name="Feldman R.A."/>
            <person name="Short J.M."/>
            <person name="Olson G.J."/>
            <person name="Swanson R.V."/>
        </authorList>
    </citation>
    <scope>NUCLEOTIDE SEQUENCE [LARGE SCALE GENOMIC DNA]</scope>
    <source>
        <strain evidence="3 4">VF5</strain>
    </source>
</reference>
<dbReference type="eggNOG" id="COG1317">
    <property type="taxonomic scope" value="Bacteria"/>
</dbReference>
<keyword evidence="1" id="KW-0175">Coiled coil</keyword>
<evidence type="ECO:0000313" key="3">
    <source>
        <dbReference type="EMBL" id="AAC07503.1"/>
    </source>
</evidence>